<keyword evidence="2" id="KW-1185">Reference proteome</keyword>
<proteinExistence type="predicted"/>
<evidence type="ECO:0000313" key="1">
    <source>
        <dbReference type="EMBL" id="SFH96459.1"/>
    </source>
</evidence>
<protein>
    <submittedName>
        <fullName evidence="1">Uncharacterized protein</fullName>
    </submittedName>
</protein>
<dbReference type="AlphaFoldDB" id="A0A1I3EC54"/>
<dbReference type="STRING" id="1576369.SAMN05421753_104157"/>
<dbReference type="EMBL" id="FOQD01000004">
    <property type="protein sequence ID" value="SFH96459.1"/>
    <property type="molecule type" value="Genomic_DNA"/>
</dbReference>
<sequence length="215" mass="24789">MAAQWIGDGYDERGEIGEFSFEYRPLPKPSRVALARRLKPLSREKRDVIVRQTLHQCILHTCPIDSMQREIQMQAFALVTGATMSEREQSDEWNLRAGVRLLVLYPQFSLFSCETCRTLWLDPTTGQIATYDGKRLPREGKTLCENPTQTCPVGHYSRQRRLSERNQQAVRHYLECAAVGKFPDDPLVRHHARLIQWSIARAKADRCRKTTTSTT</sequence>
<dbReference type="RefSeq" id="WP_092048518.1">
    <property type="nucleotide sequence ID" value="NZ_FOQD01000004.1"/>
</dbReference>
<gene>
    <name evidence="1" type="ORF">SAMN05421753_104157</name>
</gene>
<name>A0A1I3EC54_9PLAN</name>
<organism evidence="1 2">
    <name type="scientific">Planctomicrobium piriforme</name>
    <dbReference type="NCBI Taxonomy" id="1576369"/>
    <lineage>
        <taxon>Bacteria</taxon>
        <taxon>Pseudomonadati</taxon>
        <taxon>Planctomycetota</taxon>
        <taxon>Planctomycetia</taxon>
        <taxon>Planctomycetales</taxon>
        <taxon>Planctomycetaceae</taxon>
        <taxon>Planctomicrobium</taxon>
    </lineage>
</organism>
<evidence type="ECO:0000313" key="2">
    <source>
        <dbReference type="Proteomes" id="UP000199518"/>
    </source>
</evidence>
<dbReference type="OrthoDB" id="288054at2"/>
<reference evidence="2" key="1">
    <citation type="submission" date="2016-10" db="EMBL/GenBank/DDBJ databases">
        <authorList>
            <person name="Varghese N."/>
            <person name="Submissions S."/>
        </authorList>
    </citation>
    <scope>NUCLEOTIDE SEQUENCE [LARGE SCALE GENOMIC DNA]</scope>
    <source>
        <strain evidence="2">DSM 26348</strain>
    </source>
</reference>
<dbReference type="Proteomes" id="UP000199518">
    <property type="component" value="Unassembled WGS sequence"/>
</dbReference>
<accession>A0A1I3EC54</accession>